<evidence type="ECO:0000256" key="1">
    <source>
        <dbReference type="ARBA" id="ARBA00022603"/>
    </source>
</evidence>
<dbReference type="GO" id="GO:0046983">
    <property type="term" value="F:protein dimerization activity"/>
    <property type="evidence" value="ECO:0007669"/>
    <property type="project" value="InterPro"/>
</dbReference>
<dbReference type="AlphaFoldDB" id="A0A2G2VTR4"/>
<comment type="caution">
    <text evidence="7">The sequence shown here is derived from an EMBL/GenBank/DDBJ whole genome shotgun (WGS) entry which is preliminary data.</text>
</comment>
<dbReference type="GO" id="GO:0008171">
    <property type="term" value="F:O-methyltransferase activity"/>
    <property type="evidence" value="ECO:0007669"/>
    <property type="project" value="InterPro"/>
</dbReference>
<evidence type="ECO:0000259" key="5">
    <source>
        <dbReference type="Pfam" id="PF00891"/>
    </source>
</evidence>
<dbReference type="EMBL" id="MLFT02000010">
    <property type="protein sequence ID" value="PHT36380.1"/>
    <property type="molecule type" value="Genomic_DNA"/>
</dbReference>
<evidence type="ECO:0000256" key="3">
    <source>
        <dbReference type="ARBA" id="ARBA00022691"/>
    </source>
</evidence>
<name>A0A2G2VTR4_CAPBA</name>
<dbReference type="InterPro" id="IPR012967">
    <property type="entry name" value="COMT_dimerisation"/>
</dbReference>
<comment type="similarity">
    <text evidence="4">Belongs to the class I-like SAM-binding methyltransferase superfamily. Cation-independent O-methyltransferase family. COMT subfamily.</text>
</comment>
<reference evidence="7 8" key="1">
    <citation type="journal article" date="2017" name="Genome Biol.">
        <title>New reference genome sequences of hot pepper reveal the massive evolution of plant disease-resistance genes by retroduplication.</title>
        <authorList>
            <person name="Kim S."/>
            <person name="Park J."/>
            <person name="Yeom S.I."/>
            <person name="Kim Y.M."/>
            <person name="Seo E."/>
            <person name="Kim K.T."/>
            <person name="Kim M.S."/>
            <person name="Lee J.M."/>
            <person name="Cheong K."/>
            <person name="Shin H.S."/>
            <person name="Kim S.B."/>
            <person name="Han K."/>
            <person name="Lee J."/>
            <person name="Park M."/>
            <person name="Lee H.A."/>
            <person name="Lee H.Y."/>
            <person name="Lee Y."/>
            <person name="Oh S."/>
            <person name="Lee J.H."/>
            <person name="Choi E."/>
            <person name="Choi E."/>
            <person name="Lee S.E."/>
            <person name="Jeon J."/>
            <person name="Kim H."/>
            <person name="Choi G."/>
            <person name="Song H."/>
            <person name="Lee J."/>
            <person name="Lee S.C."/>
            <person name="Kwon J.K."/>
            <person name="Lee H.Y."/>
            <person name="Koo N."/>
            <person name="Hong Y."/>
            <person name="Kim R.W."/>
            <person name="Kang W.H."/>
            <person name="Huh J.H."/>
            <person name="Kang B.C."/>
            <person name="Yang T.J."/>
            <person name="Lee Y.H."/>
            <person name="Bennetzen J.L."/>
            <person name="Choi D."/>
        </authorList>
    </citation>
    <scope>NUCLEOTIDE SEQUENCE [LARGE SCALE GENOMIC DNA]</scope>
    <source>
        <strain evidence="8">cv. PBC81</strain>
    </source>
</reference>
<keyword evidence="2" id="KW-0808">Transferase</keyword>
<sequence length="361" mass="40455">MENGNGEISNINDKARLAIMDLAHMMSVPMSLNAVVKLKLADAIWQGGSNAPLTSAEILAKIRGPKGGGDAENLQRVLRLLTSYDVFEEHTTDDGFQRRYSLTEVGKTLVTDENGLSHGSYVLQHHQDAILRTWPLVHEVINDSSSEPFLKANGEKPYNYYGNNPELNSLMLNAMSGVSVPFMKGMLERYDGFQEVKTLVDVGGSGGDCLKMILEKHSSIQLGINFDLPEVVKKAPQIPRIKHVGGDIFDYIPKGDAIFMKWMLPIWTDDECKQIMKNCYDALPKKGKLIVCEPVVPNHTDDSQRTRALLGGDIFIMSIYRAKGKHRTEEEFRQLGQAVGFSDCRTFYGDHYFTILEFHKL</sequence>
<keyword evidence="1" id="KW-0489">Methyltransferase</keyword>
<dbReference type="GO" id="GO:0032259">
    <property type="term" value="P:methylation"/>
    <property type="evidence" value="ECO:0007669"/>
    <property type="project" value="UniProtKB-KW"/>
</dbReference>
<evidence type="ECO:0000313" key="8">
    <source>
        <dbReference type="Proteomes" id="UP000224567"/>
    </source>
</evidence>
<dbReference type="SUPFAM" id="SSF53335">
    <property type="entry name" value="S-adenosyl-L-methionine-dependent methyltransferases"/>
    <property type="match status" value="1"/>
</dbReference>
<feature type="domain" description="O-methyltransferase C-terminal" evidence="5">
    <location>
        <begin position="138"/>
        <end position="342"/>
    </location>
</feature>
<keyword evidence="8" id="KW-1185">Reference proteome</keyword>
<dbReference type="OrthoDB" id="1606438at2759"/>
<evidence type="ECO:0000259" key="6">
    <source>
        <dbReference type="Pfam" id="PF08100"/>
    </source>
</evidence>
<evidence type="ECO:0000256" key="2">
    <source>
        <dbReference type="ARBA" id="ARBA00022679"/>
    </source>
</evidence>
<dbReference type="Gene3D" id="1.10.10.10">
    <property type="entry name" value="Winged helix-like DNA-binding domain superfamily/Winged helix DNA-binding domain"/>
    <property type="match status" value="1"/>
</dbReference>
<dbReference type="InterPro" id="IPR036388">
    <property type="entry name" value="WH-like_DNA-bd_sf"/>
</dbReference>
<accession>A0A2G2VTR4</accession>
<proteinExistence type="inferred from homology"/>
<dbReference type="Pfam" id="PF08100">
    <property type="entry name" value="Dimerisation"/>
    <property type="match status" value="1"/>
</dbReference>
<dbReference type="STRING" id="33114.A0A2G2VTR4"/>
<feature type="domain" description="O-methyltransferase dimerisation" evidence="6">
    <location>
        <begin position="20"/>
        <end position="112"/>
    </location>
</feature>
<dbReference type="InterPro" id="IPR016461">
    <property type="entry name" value="COMT-like"/>
</dbReference>
<dbReference type="SUPFAM" id="SSF46785">
    <property type="entry name" value="Winged helix' DNA-binding domain"/>
    <property type="match status" value="1"/>
</dbReference>
<keyword evidence="3" id="KW-0949">S-adenosyl-L-methionine</keyword>
<dbReference type="InterPro" id="IPR029063">
    <property type="entry name" value="SAM-dependent_MTases_sf"/>
</dbReference>
<dbReference type="GO" id="GO:0009813">
    <property type="term" value="P:flavonoid biosynthetic process"/>
    <property type="evidence" value="ECO:0007669"/>
    <property type="project" value="UniProtKB-ARBA"/>
</dbReference>
<dbReference type="PANTHER" id="PTHR11746">
    <property type="entry name" value="O-METHYLTRANSFERASE"/>
    <property type="match status" value="1"/>
</dbReference>
<dbReference type="InterPro" id="IPR036390">
    <property type="entry name" value="WH_DNA-bd_sf"/>
</dbReference>
<protein>
    <submittedName>
        <fullName evidence="7">Uncharacterized protein</fullName>
    </submittedName>
</protein>
<organism evidence="7 8">
    <name type="scientific">Capsicum baccatum</name>
    <name type="common">Peruvian pepper</name>
    <dbReference type="NCBI Taxonomy" id="33114"/>
    <lineage>
        <taxon>Eukaryota</taxon>
        <taxon>Viridiplantae</taxon>
        <taxon>Streptophyta</taxon>
        <taxon>Embryophyta</taxon>
        <taxon>Tracheophyta</taxon>
        <taxon>Spermatophyta</taxon>
        <taxon>Magnoliopsida</taxon>
        <taxon>eudicotyledons</taxon>
        <taxon>Gunneridae</taxon>
        <taxon>Pentapetalae</taxon>
        <taxon>asterids</taxon>
        <taxon>lamiids</taxon>
        <taxon>Solanales</taxon>
        <taxon>Solanaceae</taxon>
        <taxon>Solanoideae</taxon>
        <taxon>Capsiceae</taxon>
        <taxon>Capsicum</taxon>
    </lineage>
</organism>
<evidence type="ECO:0000313" key="7">
    <source>
        <dbReference type="EMBL" id="PHT36380.1"/>
    </source>
</evidence>
<dbReference type="Pfam" id="PF00891">
    <property type="entry name" value="Methyltransf_2"/>
    <property type="match status" value="1"/>
</dbReference>
<dbReference type="Gene3D" id="3.40.50.150">
    <property type="entry name" value="Vaccinia Virus protein VP39"/>
    <property type="match status" value="1"/>
</dbReference>
<dbReference type="Proteomes" id="UP000224567">
    <property type="component" value="Unassembled WGS sequence"/>
</dbReference>
<dbReference type="PIRSF" id="PIRSF005739">
    <property type="entry name" value="O-mtase"/>
    <property type="match status" value="1"/>
</dbReference>
<evidence type="ECO:0000256" key="4">
    <source>
        <dbReference type="ARBA" id="ARBA00034481"/>
    </source>
</evidence>
<dbReference type="PROSITE" id="PS51683">
    <property type="entry name" value="SAM_OMT_II"/>
    <property type="match status" value="1"/>
</dbReference>
<gene>
    <name evidence="7" type="ORF">CQW23_24080</name>
</gene>
<dbReference type="InterPro" id="IPR001077">
    <property type="entry name" value="COMT_C"/>
</dbReference>
<reference evidence="8" key="2">
    <citation type="journal article" date="2017" name="J. Anim. Genet.">
        <title>Multiple reference genome sequences of hot pepper reveal the massive evolution of plant disease resistance genes by retroduplication.</title>
        <authorList>
            <person name="Kim S."/>
            <person name="Park J."/>
            <person name="Yeom S.-I."/>
            <person name="Kim Y.-M."/>
            <person name="Seo E."/>
            <person name="Kim K.-T."/>
            <person name="Kim M.-S."/>
            <person name="Lee J.M."/>
            <person name="Cheong K."/>
            <person name="Shin H.-S."/>
            <person name="Kim S.-B."/>
            <person name="Han K."/>
            <person name="Lee J."/>
            <person name="Park M."/>
            <person name="Lee H.-A."/>
            <person name="Lee H.-Y."/>
            <person name="Lee Y."/>
            <person name="Oh S."/>
            <person name="Lee J.H."/>
            <person name="Choi E."/>
            <person name="Choi E."/>
            <person name="Lee S.E."/>
            <person name="Jeon J."/>
            <person name="Kim H."/>
            <person name="Choi G."/>
            <person name="Song H."/>
            <person name="Lee J."/>
            <person name="Lee S.-C."/>
            <person name="Kwon J.-K."/>
            <person name="Lee H.-Y."/>
            <person name="Koo N."/>
            <person name="Hong Y."/>
            <person name="Kim R.W."/>
            <person name="Kang W.-H."/>
            <person name="Huh J.H."/>
            <person name="Kang B.-C."/>
            <person name="Yang T.-J."/>
            <person name="Lee Y.-H."/>
            <person name="Bennetzen J.L."/>
            <person name="Choi D."/>
        </authorList>
    </citation>
    <scope>NUCLEOTIDE SEQUENCE [LARGE SCALE GENOMIC DNA]</scope>
    <source>
        <strain evidence="8">cv. PBC81</strain>
    </source>
</reference>